<dbReference type="InterPro" id="IPR036691">
    <property type="entry name" value="Endo/exonu/phosph_ase_sf"/>
</dbReference>
<evidence type="ECO:0000313" key="1">
    <source>
        <dbReference type="EMBL" id="EFZ13447.1"/>
    </source>
</evidence>
<proteinExistence type="predicted"/>
<dbReference type="Gene3D" id="3.60.10.10">
    <property type="entry name" value="Endonuclease/exonuclease/phosphatase"/>
    <property type="match status" value="1"/>
</dbReference>
<name>E9J165_SOLIN</name>
<dbReference type="AlphaFoldDB" id="E9J165"/>
<feature type="non-terminal residue" evidence="1">
    <location>
        <position position="1"/>
    </location>
</feature>
<dbReference type="EMBL" id="GL767582">
    <property type="protein sequence ID" value="EFZ13447.1"/>
    <property type="molecule type" value="Genomic_DNA"/>
</dbReference>
<gene>
    <name evidence="1" type="ORF">SINV_16377</name>
</gene>
<evidence type="ECO:0008006" key="2">
    <source>
        <dbReference type="Google" id="ProtNLM"/>
    </source>
</evidence>
<protein>
    <recommendedName>
        <fullName evidence="2">Endonuclease/exonuclease/phosphatase domain-containing protein</fullName>
    </recommendedName>
</protein>
<dbReference type="HOGENOM" id="CLU_2580752_0_0_1"/>
<reference evidence="1" key="1">
    <citation type="journal article" date="2011" name="Proc. Natl. Acad. Sci. U.S.A.">
        <title>The genome of the fire ant Solenopsis invicta.</title>
        <authorList>
            <person name="Wurm Y."/>
            <person name="Wang J."/>
            <person name="Riba-Grognuz O."/>
            <person name="Corona M."/>
            <person name="Nygaard S."/>
            <person name="Hunt B.G."/>
            <person name="Ingram K.K."/>
            <person name="Falquet L."/>
            <person name="Nipitwattanaphon M."/>
            <person name="Gotzek D."/>
            <person name="Dijkstra M.B."/>
            <person name="Oettler J."/>
            <person name="Comtesse F."/>
            <person name="Shih C.J."/>
            <person name="Wu W.J."/>
            <person name="Yang C.C."/>
            <person name="Thomas J."/>
            <person name="Beaudoing E."/>
            <person name="Pradervand S."/>
            <person name="Flegel V."/>
            <person name="Cook E.D."/>
            <person name="Fabbretti R."/>
            <person name="Stockinger H."/>
            <person name="Long L."/>
            <person name="Farmerie W.G."/>
            <person name="Oakey J."/>
            <person name="Boomsma J.J."/>
            <person name="Pamilo P."/>
            <person name="Yi S.V."/>
            <person name="Heinze J."/>
            <person name="Goodisman M.A."/>
            <person name="Farinelli L."/>
            <person name="Harshman K."/>
            <person name="Hulo N."/>
            <person name="Cerutti L."/>
            <person name="Xenarios I."/>
            <person name="Shoemaker D."/>
            <person name="Keller L."/>
        </authorList>
    </citation>
    <scope>NUCLEOTIDE SEQUENCE [LARGE SCALE GENOMIC DNA]</scope>
</reference>
<accession>E9J165</accession>
<sequence>IKKRIKFNTINVNIDNKLLEKTVLAIKLNSNKTLYITSVYRKKENQSIFISELTKLFEQLDFRNMNKYYIISGNFNAKHIN</sequence>
<dbReference type="SUPFAM" id="SSF56219">
    <property type="entry name" value="DNase I-like"/>
    <property type="match status" value="1"/>
</dbReference>
<feature type="non-terminal residue" evidence="1">
    <location>
        <position position="81"/>
    </location>
</feature>
<organism>
    <name type="scientific">Solenopsis invicta</name>
    <name type="common">Red imported fire ant</name>
    <name type="synonym">Solenopsis wagneri</name>
    <dbReference type="NCBI Taxonomy" id="13686"/>
    <lineage>
        <taxon>Eukaryota</taxon>
        <taxon>Metazoa</taxon>
        <taxon>Ecdysozoa</taxon>
        <taxon>Arthropoda</taxon>
        <taxon>Hexapoda</taxon>
        <taxon>Insecta</taxon>
        <taxon>Pterygota</taxon>
        <taxon>Neoptera</taxon>
        <taxon>Endopterygota</taxon>
        <taxon>Hymenoptera</taxon>
        <taxon>Apocrita</taxon>
        <taxon>Aculeata</taxon>
        <taxon>Formicoidea</taxon>
        <taxon>Formicidae</taxon>
        <taxon>Myrmicinae</taxon>
        <taxon>Solenopsis</taxon>
    </lineage>
</organism>